<feature type="domain" description="RabBD" evidence="14">
    <location>
        <begin position="44"/>
        <end position="184"/>
    </location>
</feature>
<feature type="compositionally biased region" description="Basic and acidic residues" evidence="10">
    <location>
        <begin position="1240"/>
        <end position="1250"/>
    </location>
</feature>
<feature type="compositionally biased region" description="Basic and acidic residues" evidence="10">
    <location>
        <begin position="322"/>
        <end position="436"/>
    </location>
</feature>
<feature type="compositionally biased region" description="Basic and acidic residues" evidence="10">
    <location>
        <begin position="461"/>
        <end position="561"/>
    </location>
</feature>
<feature type="compositionally biased region" description="Basic and acidic residues" evidence="10">
    <location>
        <begin position="1302"/>
        <end position="1321"/>
    </location>
</feature>
<dbReference type="PROSITE" id="PS50178">
    <property type="entry name" value="ZF_FYVE"/>
    <property type="match status" value="1"/>
</dbReference>
<feature type="compositionally biased region" description="Polar residues" evidence="10">
    <location>
        <begin position="1335"/>
        <end position="1344"/>
    </location>
</feature>
<evidence type="ECO:0000256" key="3">
    <source>
        <dbReference type="ARBA" id="ARBA00022737"/>
    </source>
</evidence>
<dbReference type="GO" id="GO:0008270">
    <property type="term" value="F:zinc ion binding"/>
    <property type="evidence" value="ECO:0007669"/>
    <property type="project" value="UniProtKB-KW"/>
</dbReference>
<dbReference type="GO" id="GO:0044325">
    <property type="term" value="F:transmembrane transporter binding"/>
    <property type="evidence" value="ECO:0007669"/>
    <property type="project" value="TreeGrafter"/>
</dbReference>
<organism evidence="15 16">
    <name type="scientific">Acanthaster planci</name>
    <name type="common">Crown-of-thorns starfish</name>
    <dbReference type="NCBI Taxonomy" id="133434"/>
    <lineage>
        <taxon>Eukaryota</taxon>
        <taxon>Metazoa</taxon>
        <taxon>Echinodermata</taxon>
        <taxon>Eleutherozoa</taxon>
        <taxon>Asterozoa</taxon>
        <taxon>Asteroidea</taxon>
        <taxon>Valvatacea</taxon>
        <taxon>Valvatida</taxon>
        <taxon>Acanthasteridae</taxon>
        <taxon>Acanthaster</taxon>
    </lineage>
</organism>
<feature type="compositionally biased region" description="Acidic residues" evidence="10">
    <location>
        <begin position="693"/>
        <end position="703"/>
    </location>
</feature>
<dbReference type="SUPFAM" id="SSF57903">
    <property type="entry name" value="FYVE/PHD zinc finger"/>
    <property type="match status" value="1"/>
</dbReference>
<dbReference type="PROSITE" id="PS50106">
    <property type="entry name" value="PDZ"/>
    <property type="match status" value="1"/>
</dbReference>
<dbReference type="PROSITE" id="PS50916">
    <property type="entry name" value="RABBD"/>
    <property type="match status" value="1"/>
</dbReference>
<dbReference type="Proteomes" id="UP000694845">
    <property type="component" value="Unplaced"/>
</dbReference>
<dbReference type="InterPro" id="IPR010911">
    <property type="entry name" value="Rab_BD"/>
</dbReference>
<dbReference type="GO" id="GO:0031267">
    <property type="term" value="F:small GTPase binding"/>
    <property type="evidence" value="ECO:0007669"/>
    <property type="project" value="InterPro"/>
</dbReference>
<feature type="compositionally biased region" description="Polar residues" evidence="10">
    <location>
        <begin position="1573"/>
        <end position="1582"/>
    </location>
</feature>
<evidence type="ECO:0000256" key="10">
    <source>
        <dbReference type="SAM" id="MobiDB-lite"/>
    </source>
</evidence>
<keyword evidence="7" id="KW-0770">Synapse</keyword>
<feature type="domain" description="FYVE-type" evidence="13">
    <location>
        <begin position="104"/>
        <end position="172"/>
    </location>
</feature>
<evidence type="ECO:0000259" key="14">
    <source>
        <dbReference type="PROSITE" id="PS50916"/>
    </source>
</evidence>
<dbReference type="CDD" id="cd04028">
    <property type="entry name" value="C2B_RIM1alpha"/>
    <property type="match status" value="1"/>
</dbReference>
<feature type="domain" description="PDZ" evidence="12">
    <location>
        <begin position="820"/>
        <end position="915"/>
    </location>
</feature>
<keyword evidence="15" id="KW-1185">Reference proteome</keyword>
<dbReference type="GeneID" id="110979571"/>
<dbReference type="InterPro" id="IPR001478">
    <property type="entry name" value="PDZ"/>
</dbReference>
<accession>A0A8B7YD53</accession>
<dbReference type="CDD" id="cd06714">
    <property type="entry name" value="PDZ_RIM-like"/>
    <property type="match status" value="1"/>
</dbReference>
<dbReference type="InterPro" id="IPR035892">
    <property type="entry name" value="C2_domain_sf"/>
</dbReference>
<sequence length="1951" mass="218476">MMATPQSKAPATKTVQPLATKPGAAAPAPPGPAAQPPAGPVVPELDLSHLSEEERRQIQAVLERQKQEEEKEAKLIRALKEDLDRVQQTTQAVASESKAKGSLPQNGAVCQICHKTKFADGVGHSCSYCNLKSCARCGGRVTLRSNKPPEKAPSSVRPKVLWVCKLCRKKQEFLTKTGQWYHGRQGKPQSLDLSAVKAIDGGSKPQTPQPAKDGPQQQQQQIIKPQMEQILHSAKPSNNNNKENLGAGQPPSRPRSTTPHSQLTRQLSKNEDETSSPLPQTNSKPVHRTHSRELAGKRPGAHDERTHNARADPSYDPSSDVHYQDRRRESRYSMRDRTPDRDRSTSSERTTMTERHGRDPAKYSGREREHFMEQDPRRFKNQDHIRDHGRYPDHERERDRERFNHGYESPDRHGYPEERYYAGDHDRGRHYTKEPLVRQVSGRTLDRQRRMYADDPPSPHYPHDRYPEHTSSDRERRDMDQREIDRRETEHRELSDRREMDRRDMPERREGVGAQMDMREFERHPSERRTRARRERDRSPGESKRSSPRKDEERFGEEYRRGAGPPYPQEGVSQKRPNSSPRHSITVEDVDAQRERLLLAESYGAPGRAPELGPKQHLDPSSAATKTSKQESLSRNSKAADSMIRADSLSSDQSECVRPPPPKPHKTKGSRKRRQFSLSSSEEEIRSTPEYTSCEEGEIESESVSERGSGELEIGTGGGNNNSSSKDKGMHGGRGEPVAADDHHHSESELALSAAKKKIVRFGQGEGRSMEEDPEWSEPQIKDSGVDTGSSTTLNEEHSLASKQPVTWTPDLDNNRLIGHMILKKSQGDSSTPQDSSAILGLKVKGGKVKEAGKLGAFISRVKRGSIADTVGHLRAGDEVLSWNGHNLQGKDVNEVYTVIFESKSEPQVELKVARPMGSEMDQTTREKLAQQFRSQRPDSITKRSSQSVCSCACAGSSGYESTTKHKEEEEIPPQVRHKRPSVTITSPGSPGMTRRNGSPLVQGDLQMKLWYDNTNYQIGVTILSVKGLPPREKTGDLRNPYVKMYLLPERSDESKRRTKTLHKTLNPKWNQTFLYGPLKRSEFKGNTLEVTVWDFEHYGANEFLGEVMLNLEAVPLDDEPHLYPLRSHNKQVPLPLVSPVPARHQMKHHSHRNSDTGSREQLSSPASGGRITDSEFSDWDDGIGVVTGASVVGVGDGASSLGERRATPPMNEGSSVVGIGDGASVSSLGSSCSPPPASEDDRPPNEQEYPRSPTAQRRSGIVIPPQQDELSSHTRERRGSASTLAVPERAPRSRPRSPSPTRRERMSTEPVDVYRKHQEATSRFAHYQDDTDGQSRQSPTAMRSQRERDRGGWEYERSRDLRDRDLRDQDLREHELRELDLRERDLRSRESRERELRDLPPHELDLPSRGLSPREPHDQELLDREGRDPRDHRTHRALSPPTRYDYERMSGRRSRSPSRRADLQHGDPHRRTQSENRGEMDYERQYRSHARTITSNIDASSLPNSPVHGGRGSPVSTPSTPRKHRQLPQVPAHLKSDKGTAEIEERARQMKLKMKINQYKQAAATANTLSPHGAVASTSAGGTPILDAPPHPRRKQSPDNISIKSSDSNVSSTSDVSAITQASTASAFSTQSERRPTRKLSAFTAKMQESAPVKKPLNRSNSSADMYTYDRNEGSISDSAADTNIQEGKKRRASIGYKMASLVGLSKKSNSTSNLAGKKPRSSIVRSEEVGLAAEMRNRLQKQASRESTDGSVCSFSSDSSSQLWLPGNFRLGPEGQFDGFLEGLGPAQLVGRQVLGSPCLGDIQVGLEDKRGKLEVEIIRARGLISKSVSKVPPAPYVKVYLMDGKRCVGKKKTKIARKTLNPLYQQVLLFEEDYRNKILQITVWADYGRMERKVFMGVAQIMLDDLDLSHPIIGYYKLFNTSSISELHGHRASISSLEGSMTSLASAK</sequence>
<feature type="compositionally biased region" description="Low complexity" evidence="10">
    <location>
        <begin position="209"/>
        <end position="222"/>
    </location>
</feature>
<evidence type="ECO:0000259" key="11">
    <source>
        <dbReference type="PROSITE" id="PS50004"/>
    </source>
</evidence>
<feature type="compositionally biased region" description="Basic and acidic residues" evidence="10">
    <location>
        <begin position="1271"/>
        <end position="1280"/>
    </location>
</feature>
<dbReference type="GO" id="GO:0006886">
    <property type="term" value="P:intracellular protein transport"/>
    <property type="evidence" value="ECO:0007669"/>
    <property type="project" value="InterPro"/>
</dbReference>
<dbReference type="KEGG" id="aplc:110979571"/>
<evidence type="ECO:0000259" key="12">
    <source>
        <dbReference type="PROSITE" id="PS50106"/>
    </source>
</evidence>
<dbReference type="SMART" id="SM00239">
    <property type="entry name" value="C2"/>
    <property type="match status" value="2"/>
</dbReference>
<dbReference type="InterPro" id="IPR000008">
    <property type="entry name" value="C2_dom"/>
</dbReference>
<dbReference type="OrthoDB" id="420032at2759"/>
<feature type="compositionally biased region" description="Polar residues" evidence="10">
    <location>
        <begin position="275"/>
        <end position="284"/>
    </location>
</feature>
<dbReference type="Pfam" id="PF00595">
    <property type="entry name" value="PDZ"/>
    <property type="match status" value="1"/>
</dbReference>
<dbReference type="InterPro" id="IPR017455">
    <property type="entry name" value="Znf_FYVE-rel"/>
</dbReference>
<feature type="compositionally biased region" description="Basic and acidic residues" evidence="10">
    <location>
        <begin position="1389"/>
        <end position="1432"/>
    </location>
</feature>
<dbReference type="GO" id="GO:0030154">
    <property type="term" value="P:cell differentiation"/>
    <property type="evidence" value="ECO:0007669"/>
    <property type="project" value="UniProtKB-KW"/>
</dbReference>
<dbReference type="InterPro" id="IPR013083">
    <property type="entry name" value="Znf_RING/FYVE/PHD"/>
</dbReference>
<dbReference type="SUPFAM" id="SSF50156">
    <property type="entry name" value="PDZ domain-like"/>
    <property type="match status" value="1"/>
</dbReference>
<dbReference type="Gene3D" id="2.60.40.150">
    <property type="entry name" value="C2 domain"/>
    <property type="match status" value="2"/>
</dbReference>
<dbReference type="Gene3D" id="3.30.40.10">
    <property type="entry name" value="Zinc/RING finger domain, C3HC4 (zinc finger)"/>
    <property type="match status" value="1"/>
</dbReference>
<evidence type="ECO:0000259" key="13">
    <source>
        <dbReference type="PROSITE" id="PS50178"/>
    </source>
</evidence>
<evidence type="ECO:0000256" key="5">
    <source>
        <dbReference type="ARBA" id="ARBA00022782"/>
    </source>
</evidence>
<dbReference type="GO" id="GO:0048791">
    <property type="term" value="P:calcium ion-regulated exocytosis of neurotransmitter"/>
    <property type="evidence" value="ECO:0007669"/>
    <property type="project" value="TreeGrafter"/>
</dbReference>
<dbReference type="SMART" id="SM00228">
    <property type="entry name" value="PDZ"/>
    <property type="match status" value="1"/>
</dbReference>
<name>A0A8B7YD53_ACAPL</name>
<feature type="compositionally biased region" description="Pro residues" evidence="10">
    <location>
        <begin position="27"/>
        <end position="40"/>
    </location>
</feature>
<reference evidence="16" key="1">
    <citation type="submission" date="2025-08" db="UniProtKB">
        <authorList>
            <consortium name="RefSeq"/>
        </authorList>
    </citation>
    <scope>IDENTIFICATION</scope>
</reference>
<feature type="compositionally biased region" description="Basic and acidic residues" evidence="10">
    <location>
        <begin position="725"/>
        <end position="748"/>
    </location>
</feature>
<comment type="subcellular location">
    <subcellularLocation>
        <location evidence="8">Synapse</location>
    </subcellularLocation>
</comment>
<feature type="compositionally biased region" description="Low complexity" evidence="10">
    <location>
        <begin position="1599"/>
        <end position="1618"/>
    </location>
</feature>
<dbReference type="GO" id="GO:0042734">
    <property type="term" value="C:presynaptic membrane"/>
    <property type="evidence" value="ECO:0007669"/>
    <property type="project" value="TreeGrafter"/>
</dbReference>
<dbReference type="PANTHER" id="PTHR12157">
    <property type="entry name" value="REGULATING SYNAPTIC MEMBRANE EXOCYTOSIS PROTEIN"/>
    <property type="match status" value="1"/>
</dbReference>
<feature type="region of interest" description="Disordered" evidence="10">
    <location>
        <begin position="1143"/>
        <end position="1180"/>
    </location>
</feature>
<feature type="region of interest" description="Disordered" evidence="10">
    <location>
        <begin position="199"/>
        <end position="222"/>
    </location>
</feature>
<dbReference type="InterPro" id="IPR036034">
    <property type="entry name" value="PDZ_sf"/>
</dbReference>
<evidence type="ECO:0000256" key="4">
    <source>
        <dbReference type="ARBA" id="ARBA00022771"/>
    </source>
</evidence>
<feature type="compositionally biased region" description="Polar residues" evidence="10">
    <location>
        <begin position="1495"/>
        <end position="1505"/>
    </location>
</feature>
<dbReference type="FunFam" id="2.60.40.150:FF:000001">
    <property type="entry name" value="Regulating synaptic membrane exocytosis 3, isoform CRA_a"/>
    <property type="match status" value="1"/>
</dbReference>
<keyword evidence="5" id="KW-0221">Differentiation</keyword>
<dbReference type="RefSeq" id="XP_022091188.1">
    <property type="nucleotide sequence ID" value="XM_022235496.1"/>
</dbReference>
<feature type="region of interest" description="Disordered" evidence="10">
    <location>
        <begin position="1"/>
        <end position="54"/>
    </location>
</feature>
<dbReference type="SUPFAM" id="SSF49562">
    <property type="entry name" value="C2 domain (Calcium/lipid-binding domain, CaLB)"/>
    <property type="match status" value="2"/>
</dbReference>
<dbReference type="Pfam" id="PF00168">
    <property type="entry name" value="C2"/>
    <property type="match status" value="2"/>
</dbReference>
<dbReference type="FunFam" id="2.60.40.150:FF:000003">
    <property type="entry name" value="Regulating synaptic membrane exocytosis protein 2"/>
    <property type="match status" value="1"/>
</dbReference>
<feature type="region of interest" description="Disordered" evidence="10">
    <location>
        <begin position="1495"/>
        <end position="1542"/>
    </location>
</feature>
<feature type="compositionally biased region" description="Basic residues" evidence="10">
    <location>
        <begin position="663"/>
        <end position="675"/>
    </location>
</feature>
<feature type="compositionally biased region" description="Basic and acidic residues" evidence="10">
    <location>
        <begin position="1345"/>
        <end position="1357"/>
    </location>
</feature>
<evidence type="ECO:0000256" key="9">
    <source>
        <dbReference type="PROSITE-ProRule" id="PRU00091"/>
    </source>
</evidence>
<feature type="compositionally biased region" description="Basic and acidic residues" evidence="10">
    <location>
        <begin position="291"/>
        <end position="310"/>
    </location>
</feature>
<dbReference type="InterPro" id="IPR011011">
    <property type="entry name" value="Znf_FYVE_PHD"/>
</dbReference>
<proteinExistence type="predicted"/>
<gene>
    <name evidence="16" type="primary">LOC110979571</name>
</gene>
<feature type="compositionally biased region" description="Basic and acidic residues" evidence="10">
    <location>
        <begin position="444"/>
        <end position="453"/>
    </location>
</feature>
<dbReference type="InterPro" id="IPR054386">
    <property type="entry name" value="RIM_Znf"/>
</dbReference>
<evidence type="ECO:0000313" key="16">
    <source>
        <dbReference type="RefSeq" id="XP_022091188.1"/>
    </source>
</evidence>
<feature type="region of interest" description="Disordered" evidence="10">
    <location>
        <begin position="1389"/>
        <end position="1483"/>
    </location>
</feature>
<dbReference type="GO" id="GO:0048788">
    <property type="term" value="C:cytoskeleton of presynaptic active zone"/>
    <property type="evidence" value="ECO:0007669"/>
    <property type="project" value="TreeGrafter"/>
</dbReference>
<dbReference type="FunFam" id="3.30.40.10:FF:000044">
    <property type="entry name" value="Regulating synaptic membrane exocytosis protein 2"/>
    <property type="match status" value="1"/>
</dbReference>
<dbReference type="InterPro" id="IPR039032">
    <property type="entry name" value="Rim-like"/>
</dbReference>
<keyword evidence="2" id="KW-0479">Metal-binding</keyword>
<dbReference type="Gene3D" id="2.30.42.10">
    <property type="match status" value="1"/>
</dbReference>
<dbReference type="GO" id="GO:0048167">
    <property type="term" value="P:regulation of synaptic plasticity"/>
    <property type="evidence" value="ECO:0007669"/>
    <property type="project" value="TreeGrafter"/>
</dbReference>
<keyword evidence="1" id="KW-0597">Phosphoprotein</keyword>
<dbReference type="GO" id="GO:0042391">
    <property type="term" value="P:regulation of membrane potential"/>
    <property type="evidence" value="ECO:0007669"/>
    <property type="project" value="TreeGrafter"/>
</dbReference>
<keyword evidence="6" id="KW-0862">Zinc</keyword>
<feature type="compositionally biased region" description="Polar residues" evidence="10">
    <location>
        <begin position="571"/>
        <end position="583"/>
    </location>
</feature>
<evidence type="ECO:0000256" key="2">
    <source>
        <dbReference type="ARBA" id="ARBA00022723"/>
    </source>
</evidence>
<feature type="region of interest" description="Disordered" evidence="10">
    <location>
        <begin position="1573"/>
        <end position="1618"/>
    </location>
</feature>
<evidence type="ECO:0000256" key="6">
    <source>
        <dbReference type="ARBA" id="ARBA00022833"/>
    </source>
</evidence>
<evidence type="ECO:0000256" key="8">
    <source>
        <dbReference type="ARBA" id="ARBA00034103"/>
    </source>
</evidence>
<feature type="domain" description="C2" evidence="11">
    <location>
        <begin position="1002"/>
        <end position="1125"/>
    </location>
</feature>
<feature type="region of interest" description="Disordered" evidence="10">
    <location>
        <begin position="963"/>
        <end position="997"/>
    </location>
</feature>
<evidence type="ECO:0000256" key="1">
    <source>
        <dbReference type="ARBA" id="ARBA00022553"/>
    </source>
</evidence>
<evidence type="ECO:0000313" key="15">
    <source>
        <dbReference type="Proteomes" id="UP000694845"/>
    </source>
</evidence>
<dbReference type="PANTHER" id="PTHR12157:SF21">
    <property type="entry name" value="RAB3 INTERACTING MOLECULE, ISOFORM F"/>
    <property type="match status" value="1"/>
</dbReference>
<dbReference type="CDD" id="cd04031">
    <property type="entry name" value="C2A_RIM1alpha"/>
    <property type="match status" value="1"/>
</dbReference>
<feature type="compositionally biased region" description="Polar residues" evidence="10">
    <location>
        <begin position="622"/>
        <end position="639"/>
    </location>
</feature>
<feature type="compositionally biased region" description="Basic and acidic residues" evidence="10">
    <location>
        <begin position="1460"/>
        <end position="1483"/>
    </location>
</feature>
<keyword evidence="4 9" id="KW-0863">Zinc-finger</keyword>
<feature type="region of interest" description="Disordered" evidence="10">
    <location>
        <begin position="1198"/>
        <end position="1357"/>
    </location>
</feature>
<feature type="compositionally biased region" description="Polar residues" evidence="10">
    <location>
        <begin position="1"/>
        <end position="17"/>
    </location>
</feature>
<dbReference type="FunFam" id="2.30.42.10:FF:000003">
    <property type="entry name" value="Regulating synaptic membrane exocytosis protein 1, putative"/>
    <property type="match status" value="1"/>
</dbReference>
<feature type="region of interest" description="Disordered" evidence="10">
    <location>
        <begin position="234"/>
        <end position="812"/>
    </location>
</feature>
<dbReference type="Pfam" id="PF22601">
    <property type="entry name" value="RIM2a_ZnF"/>
    <property type="match status" value="1"/>
</dbReference>
<feature type="domain" description="C2" evidence="11">
    <location>
        <begin position="1801"/>
        <end position="1919"/>
    </location>
</feature>
<evidence type="ECO:0000256" key="7">
    <source>
        <dbReference type="ARBA" id="ARBA00023018"/>
    </source>
</evidence>
<dbReference type="GO" id="GO:0050806">
    <property type="term" value="P:positive regulation of synaptic transmission"/>
    <property type="evidence" value="ECO:0007669"/>
    <property type="project" value="TreeGrafter"/>
</dbReference>
<keyword evidence="3" id="KW-0677">Repeat</keyword>
<protein>
    <submittedName>
        <fullName evidence="16">Regulating synaptic membrane exocytosis protein 2-like isoform X1</fullName>
    </submittedName>
</protein>
<dbReference type="PROSITE" id="PS50004">
    <property type="entry name" value="C2"/>
    <property type="match status" value="2"/>
</dbReference>